<comment type="similarity">
    <text evidence="1 7 8">Belongs to the heat shock protein 70 family.</text>
</comment>
<dbReference type="SUPFAM" id="SSF53067">
    <property type="entry name" value="Actin-like ATPase domain"/>
    <property type="match status" value="2"/>
</dbReference>
<keyword evidence="2 7" id="KW-0597">Phosphoprotein</keyword>
<evidence type="ECO:0000256" key="3">
    <source>
        <dbReference type="ARBA" id="ARBA00022741"/>
    </source>
</evidence>
<dbReference type="SUPFAM" id="SSF100920">
    <property type="entry name" value="Heat shock protein 70kD (HSP70), peptide-binding domain"/>
    <property type="match status" value="1"/>
</dbReference>
<dbReference type="PRINTS" id="PR00301">
    <property type="entry name" value="HEATSHOCK70"/>
</dbReference>
<dbReference type="InterPro" id="IPR029048">
    <property type="entry name" value="HSP70_C_sf"/>
</dbReference>
<dbReference type="InterPro" id="IPR013126">
    <property type="entry name" value="Hsp_70_fam"/>
</dbReference>
<keyword evidence="3 7" id="KW-0547">Nucleotide-binding</keyword>
<evidence type="ECO:0000256" key="1">
    <source>
        <dbReference type="ARBA" id="ARBA00007381"/>
    </source>
</evidence>
<dbReference type="PROSITE" id="PS00297">
    <property type="entry name" value="HSP70_1"/>
    <property type="match status" value="1"/>
</dbReference>
<gene>
    <name evidence="7 11" type="primary">dnaK</name>
    <name evidence="11" type="ORF">Air01nite_46220</name>
</gene>
<dbReference type="HAMAP" id="MF_00332">
    <property type="entry name" value="DnaK"/>
    <property type="match status" value="1"/>
</dbReference>
<feature type="coiled-coil region" evidence="9">
    <location>
        <begin position="224"/>
        <end position="251"/>
    </location>
</feature>
<proteinExistence type="evidence at transcript level"/>
<dbReference type="Gene3D" id="1.20.1270.10">
    <property type="match status" value="1"/>
</dbReference>
<evidence type="ECO:0000256" key="10">
    <source>
        <dbReference type="SAM" id="MobiDB-lite"/>
    </source>
</evidence>
<feature type="modified residue" description="Phosphothreonine; by autocatalysis" evidence="7">
    <location>
        <position position="175"/>
    </location>
</feature>
<comment type="function">
    <text evidence="7">Acts as a chaperone.</text>
</comment>
<dbReference type="InterPro" id="IPR029047">
    <property type="entry name" value="HSP70_peptide-bd_sf"/>
</dbReference>
<dbReference type="InterPro" id="IPR043129">
    <property type="entry name" value="ATPase_NBD"/>
</dbReference>
<keyword evidence="5 7" id="KW-0346">Stress response</keyword>
<evidence type="ECO:0000256" key="5">
    <source>
        <dbReference type="ARBA" id="ARBA00023016"/>
    </source>
</evidence>
<comment type="caution">
    <text evidence="11">The sequence shown here is derived from an EMBL/GenBank/DDBJ whole genome shotgun (WGS) entry which is preliminary data.</text>
</comment>
<evidence type="ECO:0000256" key="4">
    <source>
        <dbReference type="ARBA" id="ARBA00022840"/>
    </source>
</evidence>
<dbReference type="Pfam" id="PF00012">
    <property type="entry name" value="HSP70"/>
    <property type="match status" value="2"/>
</dbReference>
<dbReference type="InterPro" id="IPR012725">
    <property type="entry name" value="Chaperone_DnaK"/>
</dbReference>
<keyword evidence="9" id="KW-0175">Coiled coil</keyword>
<dbReference type="Gene3D" id="2.60.34.10">
    <property type="entry name" value="Substrate Binding Domain Of DNAk, Chain A, domain 1"/>
    <property type="match status" value="1"/>
</dbReference>
<dbReference type="PROSITE" id="PS00329">
    <property type="entry name" value="HSP70_2"/>
    <property type="match status" value="1"/>
</dbReference>
<accession>A0ABQ4C6X8</accession>
<dbReference type="CDD" id="cd10234">
    <property type="entry name" value="ASKHA_NBD_HSP70_DnaK-like"/>
    <property type="match status" value="1"/>
</dbReference>
<reference evidence="11 12" key="1">
    <citation type="submission" date="2021-01" db="EMBL/GenBank/DDBJ databases">
        <title>Whole genome shotgun sequence of Asanoa iriomotensis NBRC 100142.</title>
        <authorList>
            <person name="Komaki H."/>
            <person name="Tamura T."/>
        </authorList>
    </citation>
    <scope>NUCLEOTIDE SEQUENCE [LARGE SCALE GENOMIC DNA]</scope>
    <source>
        <strain evidence="11 12">NBRC 100142</strain>
    </source>
</reference>
<evidence type="ECO:0000313" key="12">
    <source>
        <dbReference type="Proteomes" id="UP000624325"/>
    </source>
</evidence>
<evidence type="ECO:0000256" key="7">
    <source>
        <dbReference type="HAMAP-Rule" id="MF_00332"/>
    </source>
</evidence>
<dbReference type="NCBIfam" id="NF001413">
    <property type="entry name" value="PRK00290.1"/>
    <property type="match status" value="1"/>
</dbReference>
<evidence type="ECO:0000313" key="11">
    <source>
        <dbReference type="EMBL" id="GIF58527.1"/>
    </source>
</evidence>
<evidence type="ECO:0000256" key="2">
    <source>
        <dbReference type="ARBA" id="ARBA00022553"/>
    </source>
</evidence>
<dbReference type="Proteomes" id="UP000624325">
    <property type="component" value="Unassembled WGS sequence"/>
</dbReference>
<dbReference type="RefSeq" id="WP_203705138.1">
    <property type="nucleotide sequence ID" value="NZ_BAAALU010000003.1"/>
</dbReference>
<dbReference type="Gene3D" id="3.90.640.10">
    <property type="entry name" value="Actin, Chain A, domain 4"/>
    <property type="match status" value="1"/>
</dbReference>
<feature type="compositionally biased region" description="Gly residues" evidence="10">
    <location>
        <begin position="587"/>
        <end position="615"/>
    </location>
</feature>
<dbReference type="EMBL" id="BONC01000034">
    <property type="protein sequence ID" value="GIF58527.1"/>
    <property type="molecule type" value="Genomic_DNA"/>
</dbReference>
<protein>
    <recommendedName>
        <fullName evidence="7">Chaperone protein DnaK</fullName>
    </recommendedName>
    <alternativeName>
        <fullName evidence="7">HSP70</fullName>
    </alternativeName>
    <alternativeName>
        <fullName evidence="7">Heat shock 70 kDa protein</fullName>
    </alternativeName>
    <alternativeName>
        <fullName evidence="7">Heat shock protein 70</fullName>
    </alternativeName>
</protein>
<organism evidence="11 12">
    <name type="scientific">Asanoa iriomotensis</name>
    <dbReference type="NCBI Taxonomy" id="234613"/>
    <lineage>
        <taxon>Bacteria</taxon>
        <taxon>Bacillati</taxon>
        <taxon>Actinomycetota</taxon>
        <taxon>Actinomycetes</taxon>
        <taxon>Micromonosporales</taxon>
        <taxon>Micromonosporaceae</taxon>
        <taxon>Asanoa</taxon>
    </lineage>
</organism>
<evidence type="ECO:0000256" key="6">
    <source>
        <dbReference type="ARBA" id="ARBA00023186"/>
    </source>
</evidence>
<name>A0ABQ4C6X8_9ACTN</name>
<dbReference type="InterPro" id="IPR018181">
    <property type="entry name" value="Heat_shock_70_CS"/>
</dbReference>
<evidence type="ECO:0000256" key="8">
    <source>
        <dbReference type="RuleBase" id="RU003322"/>
    </source>
</evidence>
<evidence type="ECO:0000256" key="9">
    <source>
        <dbReference type="SAM" id="Coils"/>
    </source>
</evidence>
<sequence>MARAVGIDLGTTNSVVSVLEGGEPTVIANAEGARTTPSIVAFARNGEVLVGEVAKRQAVTNPDRTIRSVKREMGTNWSIDIDGKKYTSQEISARVLMKLKRDAEAYLGEQIADAVITVPAYFNDAQRQATKEAGEIAGFNVLRIVNEPTAAALAYGLDKGSKEQTVLVFDLGGGTFDVSVLELAEGVVEVKSTSGDNHLGGDDWDERVIEHLVKTFRGQHGIDLAQDKMALQRLREAAEKAKIELSAATTTNINLPYITAGQAGPLHLDVTLSRSEFQRMTQDLLDRTKQPFESAIKDAGVKVADVDHVILVGGSTRMPAVTDLVKQLTGKEPNKGVNPDEVVAVGAALQAGVLKGEVKDVLLLDVTPLSLGIETKGGIFTKLIERNTTIPTKRSEVFTTADDNQPSVLIQVFQGEREIAAYNKKLATFELTGLPPAPRGVPQIEVTFDIDANGIVHVNAKDLGTGKEQSMTITGGSALPKDDIDRMMRDAQEHADDDKRRRDEAETRNLAEQLQWQTEKFLAESGDKLPGESREQINEALGDLRSALGGTDIEKIKSAHEKLAQVSQQAGSLLYSQQQAEQQAGPGAAGPGGTAGPGPDGAAGPGTSAPGGNGNGPDDVVDAEIVEDDKK</sequence>
<dbReference type="NCBIfam" id="TIGR02350">
    <property type="entry name" value="prok_dnaK"/>
    <property type="match status" value="1"/>
</dbReference>
<feature type="region of interest" description="Disordered" evidence="10">
    <location>
        <begin position="574"/>
        <end position="631"/>
    </location>
</feature>
<dbReference type="PROSITE" id="PS01036">
    <property type="entry name" value="HSP70_3"/>
    <property type="match status" value="1"/>
</dbReference>
<dbReference type="Gene3D" id="3.30.420.40">
    <property type="match status" value="2"/>
</dbReference>
<feature type="compositionally biased region" description="Acidic residues" evidence="10">
    <location>
        <begin position="619"/>
        <end position="631"/>
    </location>
</feature>
<comment type="induction">
    <text evidence="7">By stress conditions e.g. heat shock.</text>
</comment>
<dbReference type="PANTHER" id="PTHR19375">
    <property type="entry name" value="HEAT SHOCK PROTEIN 70KDA"/>
    <property type="match status" value="1"/>
</dbReference>
<keyword evidence="4 7" id="KW-0067">ATP-binding</keyword>
<keyword evidence="12" id="KW-1185">Reference proteome</keyword>
<keyword evidence="6 7" id="KW-0143">Chaperone</keyword>